<dbReference type="InterPro" id="IPR036513">
    <property type="entry name" value="STAS_dom_sf"/>
</dbReference>
<reference evidence="2" key="1">
    <citation type="submission" date="2015-04" db="EMBL/GenBank/DDBJ databases">
        <authorList>
            <person name="Syromyatnikov M.Y."/>
            <person name="Popov V.N."/>
        </authorList>
    </citation>
    <scope>NUCLEOTIDE SEQUENCE</scope>
    <source>
        <strain evidence="2">MO-1</strain>
    </source>
</reference>
<gene>
    <name evidence="2" type="ORF">MAGMO_2721</name>
</gene>
<name>A0A1S7LKD9_MAGMO</name>
<dbReference type="Pfam" id="PF01740">
    <property type="entry name" value="STAS"/>
    <property type="match status" value="1"/>
</dbReference>
<dbReference type="SUPFAM" id="SSF52091">
    <property type="entry name" value="SpoIIaa-like"/>
    <property type="match status" value="1"/>
</dbReference>
<proteinExistence type="predicted"/>
<dbReference type="Gene3D" id="3.30.750.24">
    <property type="entry name" value="STAS domain"/>
    <property type="match status" value="1"/>
</dbReference>
<evidence type="ECO:0000259" key="1">
    <source>
        <dbReference type="PROSITE" id="PS50801"/>
    </source>
</evidence>
<dbReference type="PANTHER" id="PTHR33495:SF15">
    <property type="entry name" value="STAS DOMAIN-CONTAINING PROTEIN"/>
    <property type="match status" value="1"/>
</dbReference>
<dbReference type="GO" id="GO:0043856">
    <property type="term" value="F:anti-sigma factor antagonist activity"/>
    <property type="evidence" value="ECO:0007669"/>
    <property type="project" value="TreeGrafter"/>
</dbReference>
<evidence type="ECO:0000313" key="2">
    <source>
        <dbReference type="EMBL" id="CRH06873.1"/>
    </source>
</evidence>
<dbReference type="PANTHER" id="PTHR33495">
    <property type="entry name" value="ANTI-SIGMA FACTOR ANTAGONIST TM_1081-RELATED-RELATED"/>
    <property type="match status" value="1"/>
</dbReference>
<protein>
    <submittedName>
        <fullName evidence="2">Putative Anti-sigma-factor antagonist</fullName>
    </submittedName>
</protein>
<dbReference type="InterPro" id="IPR002645">
    <property type="entry name" value="STAS_dom"/>
</dbReference>
<dbReference type="AlphaFoldDB" id="A0A1S7LKD9"/>
<dbReference type="PROSITE" id="PS50801">
    <property type="entry name" value="STAS"/>
    <property type="match status" value="1"/>
</dbReference>
<sequence length="110" mass="12668">MSIQAVEIDGHVEVFIHGNFSFKEYSTFIQLMESHEGQEQFIIHMNRISFMDSTGMGLLLLLQERVGERGRVTLANPSQRVREMLQVAHFDKIFKIIEGLRPQESVMEAS</sequence>
<organism evidence="2">
    <name type="scientific">Magnetococcus massalia (strain MO-1)</name>
    <dbReference type="NCBI Taxonomy" id="451514"/>
    <lineage>
        <taxon>Bacteria</taxon>
        <taxon>Pseudomonadati</taxon>
        <taxon>Pseudomonadota</taxon>
        <taxon>Magnetococcia</taxon>
        <taxon>Magnetococcales</taxon>
        <taxon>Magnetococcaceae</taxon>
        <taxon>Magnetococcus</taxon>
    </lineage>
</organism>
<accession>A0A1S7LKD9</accession>
<dbReference type="EMBL" id="LO017727">
    <property type="protein sequence ID" value="CRH06873.1"/>
    <property type="molecule type" value="Genomic_DNA"/>
</dbReference>
<feature type="domain" description="STAS" evidence="1">
    <location>
        <begin position="1"/>
        <end position="110"/>
    </location>
</feature>
<dbReference type="CDD" id="cd07043">
    <property type="entry name" value="STAS_anti-anti-sigma_factors"/>
    <property type="match status" value="1"/>
</dbReference>